<sequence>MMHFITRAGSGLRMLLAGVSGAALLCMAGAGSAEAAANCVKGDRKAPYMVGWANIYAVPTWMKQTEDTIVDEVAQLKKEGLVKDLMITDAQGNAQTQIQQIQSMIDANMDAIVIDAGSSSALDRVIADACEKGIAVINFDSLVDTENLTAKINTDSAEWGERAAQWMVDQLGGKGKIIIMNGPAGVSVSDDRRKGAQPVLDANKGIEIITETNTEYNVAPAQEAMTSLLFANPEIDGVLSLSGAIAAGAVLAFDRQGRDPVPITGENARQFLELWKEKGLKAWATMQPNWLGAFSVYAAVQALEGKDIPKSIKVPLPVIDASNVDTYLARADKFPADGYVYSDYDRALFDKLLGQQAAPCRFHPGLSWTRRLRCSKRATCSRGFSATRC</sequence>
<evidence type="ECO:0000259" key="5">
    <source>
        <dbReference type="Pfam" id="PF13407"/>
    </source>
</evidence>
<comment type="subcellular location">
    <subcellularLocation>
        <location evidence="1">Cell envelope</location>
    </subcellularLocation>
</comment>
<accession>A0AB36PSC7</accession>
<comment type="caution">
    <text evidence="6">The sequence shown here is derived from an EMBL/GenBank/DDBJ whole genome shotgun (WGS) entry which is preliminary data.</text>
</comment>
<dbReference type="EMBL" id="NGJQ01000014">
    <property type="protein sequence ID" value="OZV58754.1"/>
    <property type="molecule type" value="Genomic_DNA"/>
</dbReference>
<evidence type="ECO:0000256" key="1">
    <source>
        <dbReference type="ARBA" id="ARBA00004196"/>
    </source>
</evidence>
<dbReference type="AlphaFoldDB" id="A0AB36PSC7"/>
<dbReference type="PANTHER" id="PTHR46847:SF1">
    <property type="entry name" value="D-ALLOSE-BINDING PERIPLASMIC PROTEIN-RELATED"/>
    <property type="match status" value="1"/>
</dbReference>
<evidence type="ECO:0000256" key="2">
    <source>
        <dbReference type="ARBA" id="ARBA00007639"/>
    </source>
</evidence>
<dbReference type="PANTHER" id="PTHR46847">
    <property type="entry name" value="D-ALLOSE-BINDING PERIPLASMIC PROTEIN-RELATED"/>
    <property type="match status" value="1"/>
</dbReference>
<dbReference type="Pfam" id="PF13407">
    <property type="entry name" value="Peripla_BP_4"/>
    <property type="match status" value="1"/>
</dbReference>
<dbReference type="SUPFAM" id="SSF53822">
    <property type="entry name" value="Periplasmic binding protein-like I"/>
    <property type="match status" value="1"/>
</dbReference>
<dbReference type="InterPro" id="IPR025997">
    <property type="entry name" value="SBP_2_dom"/>
</dbReference>
<keyword evidence="3 4" id="KW-0732">Signal</keyword>
<dbReference type="Gene3D" id="3.40.50.2300">
    <property type="match status" value="2"/>
</dbReference>
<name>A0AB36PSC7_BRUML</name>
<comment type="similarity">
    <text evidence="2">Belongs to the bacterial solute-binding protein 2 family.</text>
</comment>
<evidence type="ECO:0000256" key="4">
    <source>
        <dbReference type="SAM" id="SignalP"/>
    </source>
</evidence>
<dbReference type="CDD" id="cd19996">
    <property type="entry name" value="PBP1_ABC_sugar_binding-like"/>
    <property type="match status" value="1"/>
</dbReference>
<dbReference type="RefSeq" id="WP_004685953.1">
    <property type="nucleotide sequence ID" value="NZ_CAKLDP010000006.1"/>
</dbReference>
<dbReference type="InterPro" id="IPR028082">
    <property type="entry name" value="Peripla_BP_I"/>
</dbReference>
<evidence type="ECO:0000313" key="7">
    <source>
        <dbReference type="Proteomes" id="UP000216335"/>
    </source>
</evidence>
<gene>
    <name evidence="6" type="ORF">BI318_13480</name>
</gene>
<evidence type="ECO:0000313" key="6">
    <source>
        <dbReference type="EMBL" id="OZV58754.1"/>
    </source>
</evidence>
<organism evidence="6 7">
    <name type="scientific">Brucella melitensis</name>
    <dbReference type="NCBI Taxonomy" id="29459"/>
    <lineage>
        <taxon>Bacteria</taxon>
        <taxon>Pseudomonadati</taxon>
        <taxon>Pseudomonadota</taxon>
        <taxon>Alphaproteobacteria</taxon>
        <taxon>Hyphomicrobiales</taxon>
        <taxon>Brucellaceae</taxon>
        <taxon>Brucella/Ochrobactrum group</taxon>
        <taxon>Brucella</taxon>
    </lineage>
</organism>
<proteinExistence type="inferred from homology"/>
<dbReference type="Proteomes" id="UP000216335">
    <property type="component" value="Unassembled WGS sequence"/>
</dbReference>
<dbReference type="GO" id="GO:0030246">
    <property type="term" value="F:carbohydrate binding"/>
    <property type="evidence" value="ECO:0007669"/>
    <property type="project" value="UniProtKB-ARBA"/>
</dbReference>
<evidence type="ECO:0000256" key="3">
    <source>
        <dbReference type="ARBA" id="ARBA00022729"/>
    </source>
</evidence>
<reference evidence="6 7" key="1">
    <citation type="submission" date="2017-05" db="EMBL/GenBank/DDBJ databases">
        <title>The genome sequence of the facultative intracellular pathogen Brucella melitensis KIV-L.</title>
        <authorList>
            <person name="Pisarenko S."/>
            <person name="Kovalev D."/>
            <person name="Khachaturova A."/>
            <person name="Kulichenko A."/>
        </authorList>
    </citation>
    <scope>NUCLEOTIDE SEQUENCE [LARGE SCALE GENOMIC DNA]</scope>
    <source>
        <strain evidence="6 7">KIV-L</strain>
    </source>
</reference>
<feature type="chain" id="PRO_5044238511" evidence="4">
    <location>
        <begin position="36"/>
        <end position="389"/>
    </location>
</feature>
<feature type="signal peptide" evidence="4">
    <location>
        <begin position="1"/>
        <end position="35"/>
    </location>
</feature>
<dbReference type="GO" id="GO:0030313">
    <property type="term" value="C:cell envelope"/>
    <property type="evidence" value="ECO:0007669"/>
    <property type="project" value="UniProtKB-SubCell"/>
</dbReference>
<protein>
    <submittedName>
        <fullName evidence="6">ABC transporter substrate-binding protein</fullName>
    </submittedName>
</protein>
<feature type="domain" description="Periplasmic binding protein" evidence="5">
    <location>
        <begin position="54"/>
        <end position="307"/>
    </location>
</feature>